<dbReference type="EMBL" id="BOOO01000013">
    <property type="protein sequence ID" value="GII28912.1"/>
    <property type="molecule type" value="Genomic_DNA"/>
</dbReference>
<proteinExistence type="predicted"/>
<feature type="transmembrane region" description="Helical" evidence="2">
    <location>
        <begin position="21"/>
        <end position="39"/>
    </location>
</feature>
<feature type="transmembrane region" description="Helical" evidence="2">
    <location>
        <begin position="132"/>
        <end position="153"/>
    </location>
</feature>
<gene>
    <name evidence="3" type="ORF">Pmi06nite_23540</name>
</gene>
<dbReference type="AlphaFoldDB" id="A0A8J3X5M3"/>
<feature type="transmembrane region" description="Helical" evidence="2">
    <location>
        <begin position="94"/>
        <end position="112"/>
    </location>
</feature>
<dbReference type="Proteomes" id="UP000650628">
    <property type="component" value="Unassembled WGS sequence"/>
</dbReference>
<feature type="region of interest" description="Disordered" evidence="1">
    <location>
        <begin position="223"/>
        <end position="249"/>
    </location>
</feature>
<keyword evidence="2" id="KW-0472">Membrane</keyword>
<sequence>MAQHRELARQITRTRRGGKTLRVLLLCAALGAVVAAGSTERGAAFVIRMRAFLEFYSGVFALVALSAAVVAGLAASERFVPIRLRVLAQAAHRATAVMSVSFLVAHVLLKILQGHASALDVAVPFGGGQARAVWIGLGTIASDMMIFVFATGVARGRFIGKGRPWTWRVIHITAYLCWPIAILHGLNAGRAAKDWVTLSYAACLGLVAVAALARFMSWAQRRRTTRRRPQAPGRGGDRPAGTETQSIPDEQFWAELKAEAASWTGGRK</sequence>
<feature type="transmembrane region" description="Helical" evidence="2">
    <location>
        <begin position="165"/>
        <end position="186"/>
    </location>
</feature>
<feature type="transmembrane region" description="Helical" evidence="2">
    <location>
        <begin position="198"/>
        <end position="219"/>
    </location>
</feature>
<dbReference type="RefSeq" id="WP_203952927.1">
    <property type="nucleotide sequence ID" value="NZ_BOOO01000013.1"/>
</dbReference>
<feature type="transmembrane region" description="Helical" evidence="2">
    <location>
        <begin position="51"/>
        <end position="74"/>
    </location>
</feature>
<keyword evidence="2" id="KW-1133">Transmembrane helix</keyword>
<evidence type="ECO:0000313" key="4">
    <source>
        <dbReference type="Proteomes" id="UP000650628"/>
    </source>
</evidence>
<evidence type="ECO:0000256" key="1">
    <source>
        <dbReference type="SAM" id="MobiDB-lite"/>
    </source>
</evidence>
<keyword evidence="2" id="KW-0812">Transmembrane</keyword>
<keyword evidence="4" id="KW-1185">Reference proteome</keyword>
<evidence type="ECO:0000256" key="2">
    <source>
        <dbReference type="SAM" id="Phobius"/>
    </source>
</evidence>
<organism evidence="3 4">
    <name type="scientific">Planotetraspora mira</name>
    <dbReference type="NCBI Taxonomy" id="58121"/>
    <lineage>
        <taxon>Bacteria</taxon>
        <taxon>Bacillati</taxon>
        <taxon>Actinomycetota</taxon>
        <taxon>Actinomycetes</taxon>
        <taxon>Streptosporangiales</taxon>
        <taxon>Streptosporangiaceae</taxon>
        <taxon>Planotetraspora</taxon>
    </lineage>
</organism>
<name>A0A8J3X5M3_9ACTN</name>
<reference evidence="3 4" key="1">
    <citation type="submission" date="2021-01" db="EMBL/GenBank/DDBJ databases">
        <title>Whole genome shotgun sequence of Planotetraspora mira NBRC 15435.</title>
        <authorList>
            <person name="Komaki H."/>
            <person name="Tamura T."/>
        </authorList>
    </citation>
    <scope>NUCLEOTIDE SEQUENCE [LARGE SCALE GENOMIC DNA]</scope>
    <source>
        <strain evidence="3 4">NBRC 15435</strain>
    </source>
</reference>
<protein>
    <submittedName>
        <fullName evidence="3">Uncharacterized protein</fullName>
    </submittedName>
</protein>
<accession>A0A8J3X5M3</accession>
<comment type="caution">
    <text evidence="3">The sequence shown here is derived from an EMBL/GenBank/DDBJ whole genome shotgun (WGS) entry which is preliminary data.</text>
</comment>
<evidence type="ECO:0000313" key="3">
    <source>
        <dbReference type="EMBL" id="GII28912.1"/>
    </source>
</evidence>